<dbReference type="EMBL" id="BMTF01000002">
    <property type="protein sequence ID" value="GGV76383.1"/>
    <property type="molecule type" value="Genomic_DNA"/>
</dbReference>
<keyword evidence="3" id="KW-1185">Reference proteome</keyword>
<dbReference type="RefSeq" id="WP_189541089.1">
    <property type="nucleotide sequence ID" value="NZ_BMTF01000002.1"/>
</dbReference>
<accession>A0ABQ2VSR8</accession>
<evidence type="ECO:0000313" key="3">
    <source>
        <dbReference type="Proteomes" id="UP000660675"/>
    </source>
</evidence>
<feature type="domain" description="SnoaL-like" evidence="1">
    <location>
        <begin position="11"/>
        <end position="108"/>
    </location>
</feature>
<dbReference type="Gene3D" id="3.10.450.50">
    <property type="match status" value="1"/>
</dbReference>
<evidence type="ECO:0000259" key="1">
    <source>
        <dbReference type="Pfam" id="PF12680"/>
    </source>
</evidence>
<reference evidence="3" key="1">
    <citation type="journal article" date="2019" name="Int. J. Syst. Evol. Microbiol.">
        <title>The Global Catalogue of Microorganisms (GCM) 10K type strain sequencing project: providing services to taxonomists for standard genome sequencing and annotation.</title>
        <authorList>
            <consortium name="The Broad Institute Genomics Platform"/>
            <consortium name="The Broad Institute Genome Sequencing Center for Infectious Disease"/>
            <person name="Wu L."/>
            <person name="Ma J."/>
        </authorList>
    </citation>
    <scope>NUCLEOTIDE SEQUENCE [LARGE SCALE GENOMIC DNA]</scope>
    <source>
        <strain evidence="3">JCM 4376</strain>
    </source>
</reference>
<sequence length="121" mass="13526">MDLEFARTFAAEWLDGWNSHDLERILTHYHEDVTFSSPVIAQMTGDASGTVHGKEALRAYWATGLERIPELRFELVDVRASVHALVIDYRNQIGGRVSEVLTFRDGLVISGFGAYGETLAN</sequence>
<gene>
    <name evidence="2" type="ORF">GCM10015535_08160</name>
</gene>
<dbReference type="SUPFAM" id="SSF54427">
    <property type="entry name" value="NTF2-like"/>
    <property type="match status" value="1"/>
</dbReference>
<name>A0ABQ2VSR8_9ACTN</name>
<protein>
    <recommendedName>
        <fullName evidence="1">SnoaL-like domain-containing protein</fullName>
    </recommendedName>
</protein>
<dbReference type="Pfam" id="PF12680">
    <property type="entry name" value="SnoaL_2"/>
    <property type="match status" value="1"/>
</dbReference>
<dbReference type="InterPro" id="IPR032710">
    <property type="entry name" value="NTF2-like_dom_sf"/>
</dbReference>
<organism evidence="2 3">
    <name type="scientific">Streptomyces gelaticus</name>
    <dbReference type="NCBI Taxonomy" id="285446"/>
    <lineage>
        <taxon>Bacteria</taxon>
        <taxon>Bacillati</taxon>
        <taxon>Actinomycetota</taxon>
        <taxon>Actinomycetes</taxon>
        <taxon>Kitasatosporales</taxon>
        <taxon>Streptomycetaceae</taxon>
        <taxon>Streptomyces</taxon>
    </lineage>
</organism>
<comment type="caution">
    <text evidence="2">The sequence shown here is derived from an EMBL/GenBank/DDBJ whole genome shotgun (WGS) entry which is preliminary data.</text>
</comment>
<evidence type="ECO:0000313" key="2">
    <source>
        <dbReference type="EMBL" id="GGV76383.1"/>
    </source>
</evidence>
<dbReference type="Proteomes" id="UP000660675">
    <property type="component" value="Unassembled WGS sequence"/>
</dbReference>
<dbReference type="InterPro" id="IPR037401">
    <property type="entry name" value="SnoaL-like"/>
</dbReference>
<proteinExistence type="predicted"/>